<evidence type="ECO:0000313" key="2">
    <source>
        <dbReference type="EMBL" id="SDX52691.1"/>
    </source>
</evidence>
<proteinExistence type="predicted"/>
<dbReference type="AlphaFoldDB" id="A0A1H3CEX3"/>
<evidence type="ECO:0000313" key="3">
    <source>
        <dbReference type="Proteomes" id="UP000198534"/>
    </source>
</evidence>
<accession>A0A1H3CEX3</accession>
<dbReference type="RefSeq" id="WP_177168117.1">
    <property type="nucleotide sequence ID" value="NZ_FNNQ01000022.1"/>
</dbReference>
<dbReference type="Proteomes" id="UP000198534">
    <property type="component" value="Unassembled WGS sequence"/>
</dbReference>
<feature type="region of interest" description="Disordered" evidence="1">
    <location>
        <begin position="62"/>
        <end position="83"/>
    </location>
</feature>
<dbReference type="EMBL" id="FNNQ01000022">
    <property type="protein sequence ID" value="SDX52691.1"/>
    <property type="molecule type" value="Genomic_DNA"/>
</dbReference>
<protein>
    <recommendedName>
        <fullName evidence="4">Coat F domain-containing protein</fullName>
    </recommendedName>
</protein>
<gene>
    <name evidence="2" type="ORF">SAMN05444487_12211</name>
</gene>
<name>A0A1H3CEX3_9BACL</name>
<evidence type="ECO:0000256" key="1">
    <source>
        <dbReference type="SAM" id="MobiDB-lite"/>
    </source>
</evidence>
<feature type="compositionally biased region" description="Polar residues" evidence="1">
    <location>
        <begin position="72"/>
        <end position="83"/>
    </location>
</feature>
<sequence length="83" mass="9467">MQLTSKDLNYLKDELSWELLAFKKCFHYSQECIDPQLKQFIDQVGQMHQQHYQQLLTHLDPNGVGSAAMPSQGMTGPSNTTPQ</sequence>
<evidence type="ECO:0008006" key="4">
    <source>
        <dbReference type="Google" id="ProtNLM"/>
    </source>
</evidence>
<dbReference type="STRING" id="1048340.SAMN05444487_12211"/>
<keyword evidence="3" id="KW-1185">Reference proteome</keyword>
<reference evidence="2 3" key="1">
    <citation type="submission" date="2016-10" db="EMBL/GenBank/DDBJ databases">
        <authorList>
            <person name="de Groot N.N."/>
        </authorList>
    </citation>
    <scope>NUCLEOTIDE SEQUENCE [LARGE SCALE GENOMIC DNA]</scope>
    <source>
        <strain evidence="2 3">DSM 45610</strain>
    </source>
</reference>
<organism evidence="2 3">
    <name type="scientific">Marininema mesophilum</name>
    <dbReference type="NCBI Taxonomy" id="1048340"/>
    <lineage>
        <taxon>Bacteria</taxon>
        <taxon>Bacillati</taxon>
        <taxon>Bacillota</taxon>
        <taxon>Bacilli</taxon>
        <taxon>Bacillales</taxon>
        <taxon>Thermoactinomycetaceae</taxon>
        <taxon>Marininema</taxon>
    </lineage>
</organism>